<reference evidence="3 4" key="1">
    <citation type="journal article" date="2015" name="Genome Announc.">
        <title>Expanding the biotechnology potential of lactobacilli through comparative genomics of 213 strains and associated genera.</title>
        <authorList>
            <person name="Sun Z."/>
            <person name="Harris H.M."/>
            <person name="McCann A."/>
            <person name="Guo C."/>
            <person name="Argimon S."/>
            <person name="Zhang W."/>
            <person name="Yang X."/>
            <person name="Jeffery I.B."/>
            <person name="Cooney J.C."/>
            <person name="Kagawa T.F."/>
            <person name="Liu W."/>
            <person name="Song Y."/>
            <person name="Salvetti E."/>
            <person name="Wrobel A."/>
            <person name="Rasinkangas P."/>
            <person name="Parkhill J."/>
            <person name="Rea M.C."/>
            <person name="O'Sullivan O."/>
            <person name="Ritari J."/>
            <person name="Douillard F.P."/>
            <person name="Paul Ross R."/>
            <person name="Yang R."/>
            <person name="Briner A.E."/>
            <person name="Felis G.E."/>
            <person name="de Vos W.M."/>
            <person name="Barrangou R."/>
            <person name="Klaenhammer T.R."/>
            <person name="Caufield P.W."/>
            <person name="Cui Y."/>
            <person name="Zhang H."/>
            <person name="O'Toole P.W."/>
        </authorList>
    </citation>
    <scope>NUCLEOTIDE SEQUENCE [LARGE SCALE GENOMIC DNA]</scope>
    <source>
        <strain evidence="3 4">DSM 12744</strain>
    </source>
</reference>
<dbReference type="OrthoDB" id="47652at2"/>
<evidence type="ECO:0000256" key="2">
    <source>
        <dbReference type="SAM" id="Phobius"/>
    </source>
</evidence>
<keyword evidence="2" id="KW-1133">Transmembrane helix</keyword>
<comment type="caution">
    <text evidence="3">The sequence shown here is derived from an EMBL/GenBank/DDBJ whole genome shotgun (WGS) entry which is preliminary data.</text>
</comment>
<dbReference type="PANTHER" id="PTHR33219:SF14">
    <property type="entry name" value="PROTEIN COFACTOR ASSEMBLY OF COMPLEX C SUBUNIT B CCB3, CHLOROPLASTIC-RELATED"/>
    <property type="match status" value="1"/>
</dbReference>
<dbReference type="AlphaFoldDB" id="A0A0R1N221"/>
<dbReference type="EMBL" id="AZEC01000002">
    <property type="protein sequence ID" value="KRL14209.1"/>
    <property type="molecule type" value="Genomic_DNA"/>
</dbReference>
<dbReference type="Pfam" id="PF02325">
    <property type="entry name" value="CCB3_YggT"/>
    <property type="match status" value="1"/>
</dbReference>
<evidence type="ECO:0008006" key="5">
    <source>
        <dbReference type="Google" id="ProtNLM"/>
    </source>
</evidence>
<feature type="transmembrane region" description="Helical" evidence="2">
    <location>
        <begin position="12"/>
        <end position="32"/>
    </location>
</feature>
<evidence type="ECO:0000313" key="4">
    <source>
        <dbReference type="Proteomes" id="UP000051330"/>
    </source>
</evidence>
<dbReference type="PANTHER" id="PTHR33219">
    <property type="entry name" value="YLMG HOMOLOG PROTEIN 2, CHLOROPLASTIC"/>
    <property type="match status" value="1"/>
</dbReference>
<keyword evidence="2" id="KW-0812">Transmembrane</keyword>
<evidence type="ECO:0000313" key="3">
    <source>
        <dbReference type="EMBL" id="KRL14209.1"/>
    </source>
</evidence>
<protein>
    <recommendedName>
        <fullName evidence="5">YggT family protein</fullName>
    </recommendedName>
</protein>
<sequence length="97" mass="10940">MINFIFELARLINYAINIYAGLIIVYALLTWIPSVFNTRLGNLVARVVEPYLNFFNRFVPPIFGISLAPLIAIVALELFGQGLIVIAQWVIRLIAGY</sequence>
<accession>A0A0R1N221</accession>
<dbReference type="InterPro" id="IPR003425">
    <property type="entry name" value="CCB3/YggT"/>
</dbReference>
<feature type="transmembrane region" description="Helical" evidence="2">
    <location>
        <begin position="62"/>
        <end position="91"/>
    </location>
</feature>
<keyword evidence="2" id="KW-0472">Membrane</keyword>
<keyword evidence="4" id="KW-1185">Reference proteome</keyword>
<dbReference type="GO" id="GO:0016020">
    <property type="term" value="C:membrane"/>
    <property type="evidence" value="ECO:0007669"/>
    <property type="project" value="InterPro"/>
</dbReference>
<dbReference type="STRING" id="1423792.FD09_GL001373"/>
<dbReference type="PATRIC" id="fig|1423792.3.peg.1392"/>
<comment type="similarity">
    <text evidence="1">Belongs to the YggT family.</text>
</comment>
<proteinExistence type="inferred from homology"/>
<dbReference type="RefSeq" id="WP_057818210.1">
    <property type="nucleotide sequence ID" value="NZ_AZEC01000002.1"/>
</dbReference>
<organism evidence="3 4">
    <name type="scientific">Schleiferilactobacillus perolens DSM 12744</name>
    <dbReference type="NCBI Taxonomy" id="1423792"/>
    <lineage>
        <taxon>Bacteria</taxon>
        <taxon>Bacillati</taxon>
        <taxon>Bacillota</taxon>
        <taxon>Bacilli</taxon>
        <taxon>Lactobacillales</taxon>
        <taxon>Lactobacillaceae</taxon>
        <taxon>Schleiferilactobacillus</taxon>
    </lineage>
</organism>
<evidence type="ECO:0000256" key="1">
    <source>
        <dbReference type="ARBA" id="ARBA00010894"/>
    </source>
</evidence>
<gene>
    <name evidence="3" type="ORF">FD09_GL001373</name>
</gene>
<name>A0A0R1N221_9LACO</name>
<dbReference type="Proteomes" id="UP000051330">
    <property type="component" value="Unassembled WGS sequence"/>
</dbReference>